<proteinExistence type="inferred from homology"/>
<organism evidence="13 14">
    <name type="scientific">Roseovarius pelagicus</name>
    <dbReference type="NCBI Taxonomy" id="2980108"/>
    <lineage>
        <taxon>Bacteria</taxon>
        <taxon>Pseudomonadati</taxon>
        <taxon>Pseudomonadota</taxon>
        <taxon>Alphaproteobacteria</taxon>
        <taxon>Rhodobacterales</taxon>
        <taxon>Roseobacteraceae</taxon>
        <taxon>Roseovarius</taxon>
    </lineage>
</organism>
<evidence type="ECO:0000256" key="6">
    <source>
        <dbReference type="ARBA" id="ARBA00047334"/>
    </source>
</evidence>
<feature type="binding site" evidence="9">
    <location>
        <position position="66"/>
    </location>
    <ligand>
        <name>Mg(2+)</name>
        <dbReference type="ChEBI" id="CHEBI:18420"/>
    </ligand>
</feature>
<dbReference type="InterPro" id="IPR034291">
    <property type="entry name" value="TMP_synthase"/>
</dbReference>
<protein>
    <recommendedName>
        <fullName evidence="9">Thiamine-phosphate synthase</fullName>
        <shortName evidence="9">TP synthase</shortName>
        <shortName evidence="9">TPS</shortName>
        <ecNumber evidence="9">2.5.1.3</ecNumber>
    </recommendedName>
    <alternativeName>
        <fullName evidence="9">Thiamine-phosphate pyrophosphorylase</fullName>
        <shortName evidence="9">TMP pyrophosphorylase</shortName>
        <shortName evidence="9">TMP-PPase</shortName>
    </alternativeName>
</protein>
<evidence type="ECO:0000256" key="4">
    <source>
        <dbReference type="ARBA" id="ARBA00022842"/>
    </source>
</evidence>
<keyword evidence="2 9" id="KW-0808">Transferase</keyword>
<evidence type="ECO:0000256" key="9">
    <source>
        <dbReference type="HAMAP-Rule" id="MF_00097"/>
    </source>
</evidence>
<dbReference type="EMBL" id="CP106738">
    <property type="protein sequence ID" value="UXX81942.1"/>
    <property type="molecule type" value="Genomic_DNA"/>
</dbReference>
<gene>
    <name evidence="9 13" type="primary">thiE</name>
    <name evidence="13" type="ORF">N7U68_12510</name>
</gene>
<feature type="binding site" evidence="9">
    <location>
        <begin position="181"/>
        <end position="182"/>
    </location>
    <ligand>
        <name>2-[(2R,5Z)-2-carboxy-4-methylthiazol-5(2H)-ylidene]ethyl phosphate</name>
        <dbReference type="ChEBI" id="CHEBI:62899"/>
    </ligand>
</feature>
<dbReference type="Pfam" id="PF02581">
    <property type="entry name" value="TMP-TENI"/>
    <property type="match status" value="1"/>
</dbReference>
<feature type="binding site" evidence="9">
    <location>
        <position position="133"/>
    </location>
    <ligand>
        <name>4-amino-2-methyl-5-(diphosphooxymethyl)pyrimidine</name>
        <dbReference type="ChEBI" id="CHEBI:57841"/>
    </ligand>
</feature>
<dbReference type="SUPFAM" id="SSF51391">
    <property type="entry name" value="Thiamin phosphate synthase"/>
    <property type="match status" value="1"/>
</dbReference>
<dbReference type="InterPro" id="IPR036206">
    <property type="entry name" value="ThiamineP_synth_sf"/>
</dbReference>
<evidence type="ECO:0000313" key="13">
    <source>
        <dbReference type="EMBL" id="UXX81942.1"/>
    </source>
</evidence>
<dbReference type="Gene3D" id="3.20.20.70">
    <property type="entry name" value="Aldolase class I"/>
    <property type="match status" value="1"/>
</dbReference>
<evidence type="ECO:0000313" key="14">
    <source>
        <dbReference type="Proteomes" id="UP001064087"/>
    </source>
</evidence>
<dbReference type="InterPro" id="IPR013785">
    <property type="entry name" value="Aldolase_TIM"/>
</dbReference>
<keyword evidence="3 9" id="KW-0479">Metal-binding</keyword>
<keyword evidence="4 9" id="KW-0460">Magnesium</keyword>
<dbReference type="EC" id="2.5.1.3" evidence="9"/>
<feature type="binding site" evidence="9">
    <location>
        <position position="104"/>
    </location>
    <ligand>
        <name>4-amino-2-methyl-5-(diphosphooxymethyl)pyrimidine</name>
        <dbReference type="ChEBI" id="CHEBI:57841"/>
    </ligand>
</feature>
<comment type="catalytic activity">
    <reaction evidence="8 9 10">
        <text>2-[(2R,5Z)-2-carboxy-4-methylthiazol-5(2H)-ylidene]ethyl phosphate + 4-amino-2-methyl-5-(diphosphooxymethyl)pyrimidine + 2 H(+) = thiamine phosphate + CO2 + diphosphate</text>
        <dbReference type="Rhea" id="RHEA:47844"/>
        <dbReference type="ChEBI" id="CHEBI:15378"/>
        <dbReference type="ChEBI" id="CHEBI:16526"/>
        <dbReference type="ChEBI" id="CHEBI:33019"/>
        <dbReference type="ChEBI" id="CHEBI:37575"/>
        <dbReference type="ChEBI" id="CHEBI:57841"/>
        <dbReference type="ChEBI" id="CHEBI:62899"/>
        <dbReference type="EC" id="2.5.1.3"/>
    </reaction>
</comment>
<evidence type="ECO:0000256" key="5">
    <source>
        <dbReference type="ARBA" id="ARBA00022977"/>
    </source>
</evidence>
<dbReference type="GO" id="GO:0004789">
    <property type="term" value="F:thiamine-phosphate diphosphorylase activity"/>
    <property type="evidence" value="ECO:0007669"/>
    <property type="project" value="UniProtKB-EC"/>
</dbReference>
<sequence length="204" mass="20853">MMNGIYFVTDADATEPVHAQALAAARAGVRWIQLRDKTADNAAMIALARDLRRVLRPLGTRLIVNDRIEVAVAARADGLHIGQSDGDPQAARAQIGPDMILGLSVEDASQLDSIPAGCVDYLGVGPIRASASKADHAAPIGFEGLRAAVAQTDLPVVAIGGLVADDAAVVRGAGACGMAVVSAISRAPSMADAAGSLVAAWRQV</sequence>
<feature type="binding site" evidence="9">
    <location>
        <position position="85"/>
    </location>
    <ligand>
        <name>Mg(2+)</name>
        <dbReference type="ChEBI" id="CHEBI:18420"/>
    </ligand>
</feature>
<feature type="binding site" evidence="9">
    <location>
        <begin position="33"/>
        <end position="37"/>
    </location>
    <ligand>
        <name>4-amino-2-methyl-5-(diphosphooxymethyl)pyrimidine</name>
        <dbReference type="ChEBI" id="CHEBI:57841"/>
    </ligand>
</feature>
<comment type="pathway">
    <text evidence="1 9 11">Cofactor biosynthesis; thiamine diphosphate biosynthesis; thiamine phosphate from 4-amino-2-methyl-5-diphosphomethylpyrimidine and 4-methyl-5-(2-phosphoethyl)-thiazole: step 1/1.</text>
</comment>
<comment type="similarity">
    <text evidence="9 10">Belongs to the thiamine-phosphate synthase family.</text>
</comment>
<dbReference type="PANTHER" id="PTHR20857:SF15">
    <property type="entry name" value="THIAMINE-PHOSPHATE SYNTHASE"/>
    <property type="match status" value="1"/>
</dbReference>
<dbReference type="CDD" id="cd00564">
    <property type="entry name" value="TMP_TenI"/>
    <property type="match status" value="1"/>
</dbReference>
<dbReference type="NCBIfam" id="TIGR00693">
    <property type="entry name" value="thiE"/>
    <property type="match status" value="1"/>
</dbReference>
<accession>A0ABY6D718</accession>
<name>A0ABY6D718_9RHOB</name>
<feature type="binding site" evidence="9">
    <location>
        <position position="65"/>
    </location>
    <ligand>
        <name>4-amino-2-methyl-5-(diphosphooxymethyl)pyrimidine</name>
        <dbReference type="ChEBI" id="CHEBI:57841"/>
    </ligand>
</feature>
<comment type="catalytic activity">
    <reaction evidence="6 9 10">
        <text>4-methyl-5-(2-phosphooxyethyl)-thiazole + 4-amino-2-methyl-5-(diphosphooxymethyl)pyrimidine + H(+) = thiamine phosphate + diphosphate</text>
        <dbReference type="Rhea" id="RHEA:22328"/>
        <dbReference type="ChEBI" id="CHEBI:15378"/>
        <dbReference type="ChEBI" id="CHEBI:33019"/>
        <dbReference type="ChEBI" id="CHEBI:37575"/>
        <dbReference type="ChEBI" id="CHEBI:57841"/>
        <dbReference type="ChEBI" id="CHEBI:58296"/>
        <dbReference type="EC" id="2.5.1.3"/>
    </reaction>
</comment>
<feature type="domain" description="Thiamine phosphate synthase/TenI" evidence="12">
    <location>
        <begin position="5"/>
        <end position="184"/>
    </location>
</feature>
<evidence type="ECO:0000256" key="3">
    <source>
        <dbReference type="ARBA" id="ARBA00022723"/>
    </source>
</evidence>
<evidence type="ECO:0000256" key="10">
    <source>
        <dbReference type="RuleBase" id="RU003826"/>
    </source>
</evidence>
<feature type="binding site" evidence="9">
    <location>
        <position position="161"/>
    </location>
    <ligand>
        <name>2-[(2R,5Z)-2-carboxy-4-methylthiazol-5(2H)-ylidene]ethyl phosphate</name>
        <dbReference type="ChEBI" id="CHEBI:62899"/>
    </ligand>
</feature>
<evidence type="ECO:0000256" key="7">
    <source>
        <dbReference type="ARBA" id="ARBA00047851"/>
    </source>
</evidence>
<comment type="catalytic activity">
    <reaction evidence="7 9 10">
        <text>2-(2-carboxy-4-methylthiazol-5-yl)ethyl phosphate + 4-amino-2-methyl-5-(diphosphooxymethyl)pyrimidine + 2 H(+) = thiamine phosphate + CO2 + diphosphate</text>
        <dbReference type="Rhea" id="RHEA:47848"/>
        <dbReference type="ChEBI" id="CHEBI:15378"/>
        <dbReference type="ChEBI" id="CHEBI:16526"/>
        <dbReference type="ChEBI" id="CHEBI:33019"/>
        <dbReference type="ChEBI" id="CHEBI:37575"/>
        <dbReference type="ChEBI" id="CHEBI:57841"/>
        <dbReference type="ChEBI" id="CHEBI:62890"/>
        <dbReference type="EC" id="2.5.1.3"/>
    </reaction>
</comment>
<keyword evidence="5 9" id="KW-0784">Thiamine biosynthesis</keyword>
<evidence type="ECO:0000256" key="8">
    <source>
        <dbReference type="ARBA" id="ARBA00047883"/>
    </source>
</evidence>
<reference evidence="13" key="1">
    <citation type="submission" date="2022-10" db="EMBL/GenBank/DDBJ databases">
        <title>Roseovarius pelagicus sp. nov., isolated from Arctic seawater.</title>
        <authorList>
            <person name="Hong Y.W."/>
            <person name="Hwang C.Y."/>
        </authorList>
    </citation>
    <scope>NUCLEOTIDE SEQUENCE</scope>
    <source>
        <strain evidence="13">HL-MP18</strain>
    </source>
</reference>
<dbReference type="RefSeq" id="WP_263047009.1">
    <property type="nucleotide sequence ID" value="NZ_CP106738.1"/>
</dbReference>
<comment type="cofactor">
    <cofactor evidence="9">
        <name>Mg(2+)</name>
        <dbReference type="ChEBI" id="CHEBI:18420"/>
    </cofactor>
    <text evidence="9">Binds 1 Mg(2+) ion per subunit.</text>
</comment>
<evidence type="ECO:0000256" key="11">
    <source>
        <dbReference type="RuleBase" id="RU004253"/>
    </source>
</evidence>
<dbReference type="InterPro" id="IPR022998">
    <property type="entry name" value="ThiamineP_synth_TenI"/>
</dbReference>
<dbReference type="PANTHER" id="PTHR20857">
    <property type="entry name" value="THIAMINE-PHOSPHATE PYROPHOSPHORYLASE"/>
    <property type="match status" value="1"/>
</dbReference>
<feature type="binding site" evidence="9">
    <location>
        <begin position="130"/>
        <end position="132"/>
    </location>
    <ligand>
        <name>2-[(2R,5Z)-2-carboxy-4-methylthiazol-5(2H)-ylidene]ethyl phosphate</name>
        <dbReference type="ChEBI" id="CHEBI:62899"/>
    </ligand>
</feature>
<evidence type="ECO:0000259" key="12">
    <source>
        <dbReference type="Pfam" id="PF02581"/>
    </source>
</evidence>
<keyword evidence="14" id="KW-1185">Reference proteome</keyword>
<evidence type="ECO:0000256" key="1">
    <source>
        <dbReference type="ARBA" id="ARBA00005165"/>
    </source>
</evidence>
<dbReference type="Proteomes" id="UP001064087">
    <property type="component" value="Chromosome"/>
</dbReference>
<evidence type="ECO:0000256" key="2">
    <source>
        <dbReference type="ARBA" id="ARBA00022679"/>
    </source>
</evidence>
<dbReference type="HAMAP" id="MF_00097">
    <property type="entry name" value="TMP_synthase"/>
    <property type="match status" value="1"/>
</dbReference>
<comment type="function">
    <text evidence="9">Condenses 4-methyl-5-(beta-hydroxyethyl)thiazole monophosphate (THZ-P) and 2-methyl-4-amino-5-hydroxymethyl pyrimidine pyrophosphate (HMP-PP) to form thiamine monophosphate (TMP).</text>
</comment>